<feature type="transmembrane region" description="Helical" evidence="1">
    <location>
        <begin position="192"/>
        <end position="219"/>
    </location>
</feature>
<dbReference type="InterPro" id="IPR018750">
    <property type="entry name" value="DUF2306_membrane"/>
</dbReference>
<dbReference type="Pfam" id="PF10067">
    <property type="entry name" value="DUF2306"/>
    <property type="match status" value="1"/>
</dbReference>
<protein>
    <submittedName>
        <fullName evidence="2">Uncharacterized protein</fullName>
    </submittedName>
</protein>
<dbReference type="Proteomes" id="UP001310594">
    <property type="component" value="Unassembled WGS sequence"/>
</dbReference>
<evidence type="ECO:0000313" key="3">
    <source>
        <dbReference type="Proteomes" id="UP001310594"/>
    </source>
</evidence>
<keyword evidence="1" id="KW-0472">Membrane</keyword>
<feature type="transmembrane region" description="Helical" evidence="1">
    <location>
        <begin position="12"/>
        <end position="34"/>
    </location>
</feature>
<dbReference type="AlphaFoldDB" id="A0AAN7ZTN0"/>
<reference evidence="2" key="1">
    <citation type="submission" date="2023-08" db="EMBL/GenBank/DDBJ databases">
        <title>Black Yeasts Isolated from many extreme environments.</title>
        <authorList>
            <person name="Coleine C."/>
            <person name="Stajich J.E."/>
            <person name="Selbmann L."/>
        </authorList>
    </citation>
    <scope>NUCLEOTIDE SEQUENCE</scope>
    <source>
        <strain evidence="2">CCFEE 5810</strain>
    </source>
</reference>
<name>A0AAN7ZTN0_9PEZI</name>
<feature type="transmembrane region" description="Helical" evidence="1">
    <location>
        <begin position="77"/>
        <end position="99"/>
    </location>
</feature>
<comment type="caution">
    <text evidence="2">The sequence shown here is derived from an EMBL/GenBank/DDBJ whole genome shotgun (WGS) entry which is preliminary data.</text>
</comment>
<accession>A0AAN7ZTN0</accession>
<dbReference type="EMBL" id="JAVRQU010000010">
    <property type="protein sequence ID" value="KAK5698119.1"/>
    <property type="molecule type" value="Genomic_DNA"/>
</dbReference>
<evidence type="ECO:0000313" key="2">
    <source>
        <dbReference type="EMBL" id="KAK5698119.1"/>
    </source>
</evidence>
<proteinExistence type="predicted"/>
<gene>
    <name evidence="2" type="ORF">LTR97_007079</name>
</gene>
<keyword evidence="1" id="KW-0812">Transmembrane</keyword>
<sequence length="286" mass="31540">MYYFEQPYMTGLQLHLYTILPAGLLVVLQFTPVIRHTAILFHRLNGYLVIMLSLISSVGAIIILPRAFGGDFATQTFGGTMVVSTTIAYIMAYTNIKLLQIDQHRAWMIRAWAYFSVVVTIRLIQVIASLIISKMASNQWLVARPCKQIEFILGPESTLQSYPDCAFYYNGTNPDQQVVVSAGFPNGNPAEIAAALGITFGGAGWLGLVIHAFFAELYLRLTPKESTRLRYVSYTRQLAKGMKRPGYAGTVVEHFGDAEIYVPPSQFAQKGQEMGHAGGAQDALSG</sequence>
<organism evidence="2 3">
    <name type="scientific">Elasticomyces elasticus</name>
    <dbReference type="NCBI Taxonomy" id="574655"/>
    <lineage>
        <taxon>Eukaryota</taxon>
        <taxon>Fungi</taxon>
        <taxon>Dikarya</taxon>
        <taxon>Ascomycota</taxon>
        <taxon>Pezizomycotina</taxon>
        <taxon>Dothideomycetes</taxon>
        <taxon>Dothideomycetidae</taxon>
        <taxon>Mycosphaerellales</taxon>
        <taxon>Teratosphaeriaceae</taxon>
        <taxon>Elasticomyces</taxon>
    </lineage>
</organism>
<keyword evidence="1" id="KW-1133">Transmembrane helix</keyword>
<evidence type="ECO:0000256" key="1">
    <source>
        <dbReference type="SAM" id="Phobius"/>
    </source>
</evidence>
<feature type="transmembrane region" description="Helical" evidence="1">
    <location>
        <begin position="46"/>
        <end position="65"/>
    </location>
</feature>
<feature type="transmembrane region" description="Helical" evidence="1">
    <location>
        <begin position="111"/>
        <end position="132"/>
    </location>
</feature>